<dbReference type="Proteomes" id="UP000616151">
    <property type="component" value="Unassembled WGS sequence"/>
</dbReference>
<name>A0ACC5R3M6_9HYPH</name>
<accession>A0ACC5R3M6</accession>
<evidence type="ECO:0000313" key="1">
    <source>
        <dbReference type="EMBL" id="MBK1867249.1"/>
    </source>
</evidence>
<dbReference type="EMBL" id="JAENHL010000007">
    <property type="protein sequence ID" value="MBK1867249.1"/>
    <property type="molecule type" value="Genomic_DNA"/>
</dbReference>
<evidence type="ECO:0000313" key="2">
    <source>
        <dbReference type="Proteomes" id="UP000616151"/>
    </source>
</evidence>
<organism evidence="1 2">
    <name type="scientific">Taklimakanibacter albus</name>
    <dbReference type="NCBI Taxonomy" id="2800327"/>
    <lineage>
        <taxon>Bacteria</taxon>
        <taxon>Pseudomonadati</taxon>
        <taxon>Pseudomonadota</taxon>
        <taxon>Alphaproteobacteria</taxon>
        <taxon>Hyphomicrobiales</taxon>
        <taxon>Aestuariivirgaceae</taxon>
        <taxon>Taklimakanibacter</taxon>
    </lineage>
</organism>
<reference evidence="1" key="1">
    <citation type="submission" date="2021-01" db="EMBL/GenBank/DDBJ databases">
        <authorList>
            <person name="Sun Q."/>
        </authorList>
    </citation>
    <scope>NUCLEOTIDE SEQUENCE</scope>
    <source>
        <strain evidence="1">YIM B02566</strain>
    </source>
</reference>
<gene>
    <name evidence="1" type="ORF">JHL16_12910</name>
</gene>
<sequence>MNSIVATLVSGILLGSLYALMASGLSVVWTTLGVFNFAHGALMMIGAYAAWTVSEGMGLGLLPGILAGVATAALCGIVIEYLLIRPFYGTRHMLLVTVMTTLAALIILEKGAQLIWGAKLKQLPRLVTGDVSIFGATISWHEAIIILLAPIVLLLLWRFTAMTNRGRSLRAVGQNQDAAALIGIDVPYAFAIAFGLAAALAGLTGALLGSIRFITPVMGSEPLVKAMIVVIFGGLGSLGATAGAAYVIGLLEAFLILWIGLYWTPFALFLLMIAVLIFRPNGLFGRA</sequence>
<proteinExistence type="predicted"/>
<protein>
    <submittedName>
        <fullName evidence="1">Branched-chain amino acid ABC transporter permease</fullName>
    </submittedName>
</protein>
<keyword evidence="2" id="KW-1185">Reference proteome</keyword>
<comment type="caution">
    <text evidence="1">The sequence shown here is derived from an EMBL/GenBank/DDBJ whole genome shotgun (WGS) entry which is preliminary data.</text>
</comment>